<dbReference type="EMBL" id="HG994370">
    <property type="protein sequence ID" value="CAF2060869.1"/>
    <property type="molecule type" value="Genomic_DNA"/>
</dbReference>
<accession>A0A816QJ42</accession>
<gene>
    <name evidence="1" type="ORF">DARMORV10_C06P32220.1</name>
</gene>
<dbReference type="AlphaFoldDB" id="A0A816QJ42"/>
<dbReference type="Proteomes" id="UP001295469">
    <property type="component" value="Chromosome C06"/>
</dbReference>
<organism evidence="1">
    <name type="scientific">Brassica napus</name>
    <name type="common">Rape</name>
    <dbReference type="NCBI Taxonomy" id="3708"/>
    <lineage>
        <taxon>Eukaryota</taxon>
        <taxon>Viridiplantae</taxon>
        <taxon>Streptophyta</taxon>
        <taxon>Embryophyta</taxon>
        <taxon>Tracheophyta</taxon>
        <taxon>Spermatophyta</taxon>
        <taxon>Magnoliopsida</taxon>
        <taxon>eudicotyledons</taxon>
        <taxon>Gunneridae</taxon>
        <taxon>Pentapetalae</taxon>
        <taxon>rosids</taxon>
        <taxon>malvids</taxon>
        <taxon>Brassicales</taxon>
        <taxon>Brassicaceae</taxon>
        <taxon>Brassiceae</taxon>
        <taxon>Brassica</taxon>
    </lineage>
</organism>
<proteinExistence type="predicted"/>
<reference evidence="1" key="1">
    <citation type="submission" date="2021-01" db="EMBL/GenBank/DDBJ databases">
        <authorList>
            <consortium name="Genoscope - CEA"/>
            <person name="William W."/>
        </authorList>
    </citation>
    <scope>NUCLEOTIDE SEQUENCE</scope>
</reference>
<dbReference type="Gramene" id="CDX85934">
    <property type="protein sequence ID" value="CDX85934"/>
    <property type="gene ID" value="GSBRNA2T00143772001"/>
</dbReference>
<sequence>MQLVSYSAQYIGAAKPLFSVGECYNSCSCNGHGLDYNQGSIALRLLIPVLLTYYSFYCISQVIDGTIGSYKVYFLPNWYFDHFNLLIGNMRRRDIHIWSGVRVLEEKSNLYAAVVGKKIGHGYAVWQK</sequence>
<name>A0A816QJ42_BRANA</name>
<evidence type="ECO:0000313" key="1">
    <source>
        <dbReference type="EMBL" id="CAF2060869.1"/>
    </source>
</evidence>
<protein>
    <submittedName>
        <fullName evidence="1">(rape) hypothetical protein</fullName>
    </submittedName>
</protein>